<dbReference type="EnsemblPlants" id="OB11G17850.1">
    <property type="protein sequence ID" value="OB11G17850.1"/>
    <property type="gene ID" value="OB11G17850"/>
</dbReference>
<gene>
    <name evidence="1" type="primary">LOC102721596</name>
</gene>
<organism evidence="1">
    <name type="scientific">Oryza brachyantha</name>
    <name type="common">malo sina</name>
    <dbReference type="NCBI Taxonomy" id="4533"/>
    <lineage>
        <taxon>Eukaryota</taxon>
        <taxon>Viridiplantae</taxon>
        <taxon>Streptophyta</taxon>
        <taxon>Embryophyta</taxon>
        <taxon>Tracheophyta</taxon>
        <taxon>Spermatophyta</taxon>
        <taxon>Magnoliopsida</taxon>
        <taxon>Liliopsida</taxon>
        <taxon>Poales</taxon>
        <taxon>Poaceae</taxon>
        <taxon>BOP clade</taxon>
        <taxon>Oryzoideae</taxon>
        <taxon>Oryzeae</taxon>
        <taxon>Oryzinae</taxon>
        <taxon>Oryza</taxon>
    </lineage>
</organism>
<keyword evidence="2" id="KW-1185">Reference proteome</keyword>
<evidence type="ECO:0000313" key="2">
    <source>
        <dbReference type="Proteomes" id="UP000006038"/>
    </source>
</evidence>
<dbReference type="Proteomes" id="UP000006038">
    <property type="component" value="Chromosome 11"/>
</dbReference>
<dbReference type="OMA" id="LSSAYHM"/>
<dbReference type="HOGENOM" id="CLU_1743327_0_0_1"/>
<accession>J3N7J9</accession>
<dbReference type="AlphaFoldDB" id="J3N7J9"/>
<evidence type="ECO:0000313" key="1">
    <source>
        <dbReference type="EnsemblPlants" id="OB11G17850.1"/>
    </source>
</evidence>
<dbReference type="Gramene" id="OB11G17850.1">
    <property type="protein sequence ID" value="OB11G17850.1"/>
    <property type="gene ID" value="OB11G17850"/>
</dbReference>
<sequence length="150" mass="15932">MAAGQENRVLPPPRDLGVVVDIEDDSDAAERVDFDVADLSLRYNVMLGRPALVKFMVVPRCAYCQLKMPGPNGPITVHDDVKMALACAEMRANALATATTTASTDQGPEASASWAPKKRIISSDEVPIKLIQLGDDPSKAAKIGGSLDAK</sequence>
<reference evidence="1" key="2">
    <citation type="submission" date="2013-04" db="UniProtKB">
        <authorList>
            <consortium name="EnsemblPlants"/>
        </authorList>
    </citation>
    <scope>IDENTIFICATION</scope>
</reference>
<reference evidence="1" key="1">
    <citation type="journal article" date="2013" name="Nat. Commun.">
        <title>Whole-genome sequencing of Oryza brachyantha reveals mechanisms underlying Oryza genome evolution.</title>
        <authorList>
            <person name="Chen J."/>
            <person name="Huang Q."/>
            <person name="Gao D."/>
            <person name="Wang J."/>
            <person name="Lang Y."/>
            <person name="Liu T."/>
            <person name="Li B."/>
            <person name="Bai Z."/>
            <person name="Luis Goicoechea J."/>
            <person name="Liang C."/>
            <person name="Chen C."/>
            <person name="Zhang W."/>
            <person name="Sun S."/>
            <person name="Liao Y."/>
            <person name="Zhang X."/>
            <person name="Yang L."/>
            <person name="Song C."/>
            <person name="Wang M."/>
            <person name="Shi J."/>
            <person name="Liu G."/>
            <person name="Liu J."/>
            <person name="Zhou H."/>
            <person name="Zhou W."/>
            <person name="Yu Q."/>
            <person name="An N."/>
            <person name="Chen Y."/>
            <person name="Cai Q."/>
            <person name="Wang B."/>
            <person name="Liu B."/>
            <person name="Min J."/>
            <person name="Huang Y."/>
            <person name="Wu H."/>
            <person name="Li Z."/>
            <person name="Zhang Y."/>
            <person name="Yin Y."/>
            <person name="Song W."/>
            <person name="Jiang J."/>
            <person name="Jackson S.A."/>
            <person name="Wing R.A."/>
            <person name="Wang J."/>
            <person name="Chen M."/>
        </authorList>
    </citation>
    <scope>NUCLEOTIDE SEQUENCE [LARGE SCALE GENOMIC DNA]</scope>
    <source>
        <strain evidence="1">cv. IRGC 101232</strain>
    </source>
</reference>
<name>J3N7J9_ORYBR</name>
<proteinExistence type="predicted"/>
<protein>
    <submittedName>
        <fullName evidence="1">Uncharacterized protein</fullName>
    </submittedName>
</protein>